<dbReference type="OrthoDB" id="8477685at2"/>
<organism evidence="4 5">
    <name type="scientific">Vannielia litorea</name>
    <dbReference type="NCBI Taxonomy" id="1217970"/>
    <lineage>
        <taxon>Bacteria</taxon>
        <taxon>Pseudomonadati</taxon>
        <taxon>Pseudomonadota</taxon>
        <taxon>Alphaproteobacteria</taxon>
        <taxon>Rhodobacterales</taxon>
        <taxon>Paracoccaceae</taxon>
        <taxon>Vannielia</taxon>
    </lineage>
</organism>
<protein>
    <submittedName>
        <fullName evidence="4">TIGR02302 family protein</fullName>
    </submittedName>
</protein>
<evidence type="ECO:0000313" key="5">
    <source>
        <dbReference type="Proteomes" id="UP000184932"/>
    </source>
</evidence>
<dbReference type="Pfam" id="PF13779">
    <property type="entry name" value="DUF4175"/>
    <property type="match status" value="1"/>
</dbReference>
<keyword evidence="3" id="KW-0812">Transmembrane</keyword>
<evidence type="ECO:0000256" key="3">
    <source>
        <dbReference type="SAM" id="Phobius"/>
    </source>
</evidence>
<dbReference type="RefSeq" id="WP_074254271.1">
    <property type="nucleotide sequence ID" value="NZ_FSRL01000001.1"/>
</dbReference>
<feature type="compositionally biased region" description="Low complexity" evidence="2">
    <location>
        <begin position="656"/>
        <end position="669"/>
    </location>
</feature>
<feature type="compositionally biased region" description="Basic and acidic residues" evidence="2">
    <location>
        <begin position="801"/>
        <end position="813"/>
    </location>
</feature>
<keyword evidence="1" id="KW-0175">Coiled coil</keyword>
<accession>A0A1N6DV68</accession>
<evidence type="ECO:0000256" key="1">
    <source>
        <dbReference type="SAM" id="Coils"/>
    </source>
</evidence>
<feature type="transmembrane region" description="Helical" evidence="3">
    <location>
        <begin position="154"/>
        <end position="173"/>
    </location>
</feature>
<dbReference type="NCBIfam" id="TIGR02302">
    <property type="entry name" value="aProt_lowcomp"/>
    <property type="match status" value="1"/>
</dbReference>
<keyword evidence="5" id="KW-1185">Reference proteome</keyword>
<evidence type="ECO:0000256" key="2">
    <source>
        <dbReference type="SAM" id="MobiDB-lite"/>
    </source>
</evidence>
<feature type="transmembrane region" description="Helical" evidence="3">
    <location>
        <begin position="61"/>
        <end position="80"/>
    </location>
</feature>
<keyword evidence="3" id="KW-0472">Membrane</keyword>
<evidence type="ECO:0000313" key="4">
    <source>
        <dbReference type="EMBL" id="SIN74594.1"/>
    </source>
</evidence>
<sequence>MDPNAARSRALKRLMRPLQLTRMGMIAERVVRSFWPVWTLVFALAAALAFGAHDALPPEGVWAVGGLWIVAFIVALGLGFRAYHRPSGKEVVARLDATLPGRPIKALSDKQAIGAGDFGSEAVWNAHVERMAARIESARAVRPDLRLSDRDPYALRYAALGALVTALLFGSLWRITSLDDAAGAGAGAALAAGPSWEGWIEPPAYTGKPSLYLNDIAQAEFTVPEGSEVTIRLYGEVGALSVRETVSGLVPAAPAEEAAPAPADDGVRSFAVNGSGEIEIDGSGGRQWTVLISPDTVPRVELVGEIDKTAMGELQQRFRAEDDYGVVAGSARITLDEGALNRRYGLVAEPEPREPVVLDLPMTISGDRAAFEETLIDDLSKHAWANLPVVMQMTVEDANGQQGRSEARAMVLPGRRFFDPAAAALIELRRDLLWSRENAARTAQVLRTITWKPASALAQPRNYLQVRMVLKRLEAEGAELPEATRDELVEALWEIAVRIEEGTLSNALERLRQAQERLNEAIRNGASDEEIAQLMDELREAMQEYMRQLAQQQDPNQQQQGEQGESIELSQQDLQDMLDKLEELMQQGRTAEAQELLNQLMEMMQNMQVTQGQGGQGQQSPGEQAMEGLAETLRDQQGLSDEAFRDLQEQFNPNAQQGESGQNQGRNGNQGRGESHEQGQNQQGQGDNPDGRPGEGSQPDERSLAQRQNELRRELERQRGQLPGAGTEQGDAARRSLEDAGRAMDRAEESLRQGDLADAIDNQSQAIERLREGMRNLGEAMAEERRQQQGGQGENVGRADPNGRRDPLGRDRGSTGPLGTEEHMLQGDDVYRRARDLLDEIRRRSSDQGRPDVELEYLKRLLERF</sequence>
<gene>
    <name evidence="4" type="ORF">SAMN05444002_0036</name>
</gene>
<dbReference type="Proteomes" id="UP000184932">
    <property type="component" value="Unassembled WGS sequence"/>
</dbReference>
<keyword evidence="3" id="KW-1133">Transmembrane helix</keyword>
<feature type="coiled-coil region" evidence="1">
    <location>
        <begin position="497"/>
        <end position="613"/>
    </location>
</feature>
<reference evidence="5" key="1">
    <citation type="submission" date="2016-11" db="EMBL/GenBank/DDBJ databases">
        <authorList>
            <person name="Varghese N."/>
            <person name="Submissions S."/>
        </authorList>
    </citation>
    <scope>NUCLEOTIDE SEQUENCE [LARGE SCALE GENOMIC DNA]</scope>
    <source>
        <strain evidence="5">DSM 29440</strain>
    </source>
</reference>
<dbReference type="STRING" id="1217970.SAMN05444002_0036"/>
<proteinExistence type="predicted"/>
<dbReference type="InterPro" id="IPR012683">
    <property type="entry name" value="CHP02302_TM"/>
</dbReference>
<feature type="compositionally biased region" description="Basic and acidic residues" evidence="2">
    <location>
        <begin position="731"/>
        <end position="752"/>
    </location>
</feature>
<dbReference type="AlphaFoldDB" id="A0A1N6DV68"/>
<feature type="compositionally biased region" description="Basic and acidic residues" evidence="2">
    <location>
        <begin position="689"/>
        <end position="719"/>
    </location>
</feature>
<name>A0A1N6DV68_9RHOB</name>
<feature type="compositionally biased region" description="Low complexity" evidence="2">
    <location>
        <begin position="678"/>
        <end position="688"/>
    </location>
</feature>
<dbReference type="EMBL" id="FSRL01000001">
    <property type="protein sequence ID" value="SIN74594.1"/>
    <property type="molecule type" value="Genomic_DNA"/>
</dbReference>
<feature type="region of interest" description="Disordered" evidence="2">
    <location>
        <begin position="653"/>
        <end position="827"/>
    </location>
</feature>